<evidence type="ECO:0000256" key="2">
    <source>
        <dbReference type="ARBA" id="ARBA00023043"/>
    </source>
</evidence>
<reference evidence="5 6" key="1">
    <citation type="journal article" date="2015" name="Sci. Rep.">
        <title>Chromosome-level genome map provides insights into diverse defense mechanisms in the medicinal fungus Ganoderma sinense.</title>
        <authorList>
            <person name="Zhu Y."/>
            <person name="Xu J."/>
            <person name="Sun C."/>
            <person name="Zhou S."/>
            <person name="Xu H."/>
            <person name="Nelson D.R."/>
            <person name="Qian J."/>
            <person name="Song J."/>
            <person name="Luo H."/>
            <person name="Xiang L."/>
            <person name="Li Y."/>
            <person name="Xu Z."/>
            <person name="Ji A."/>
            <person name="Wang L."/>
            <person name="Lu S."/>
            <person name="Hayward A."/>
            <person name="Sun W."/>
            <person name="Li X."/>
            <person name="Schwartz D.C."/>
            <person name="Wang Y."/>
            <person name="Chen S."/>
        </authorList>
    </citation>
    <scope>NUCLEOTIDE SEQUENCE [LARGE SCALE GENOMIC DNA]</scope>
    <source>
        <strain evidence="5 6">ZZ0214-1</strain>
    </source>
</reference>
<dbReference type="SMART" id="SM00225">
    <property type="entry name" value="BTB"/>
    <property type="match status" value="1"/>
</dbReference>
<dbReference type="OrthoDB" id="3223751at2759"/>
<dbReference type="Proteomes" id="UP000230002">
    <property type="component" value="Unassembled WGS sequence"/>
</dbReference>
<evidence type="ECO:0000256" key="1">
    <source>
        <dbReference type="ARBA" id="ARBA00022737"/>
    </source>
</evidence>
<keyword evidence="6" id="KW-1185">Reference proteome</keyword>
<dbReference type="GO" id="GO:0005737">
    <property type="term" value="C:cytoplasm"/>
    <property type="evidence" value="ECO:0007669"/>
    <property type="project" value="TreeGrafter"/>
</dbReference>
<feature type="compositionally biased region" description="Low complexity" evidence="3">
    <location>
        <begin position="1"/>
        <end position="16"/>
    </location>
</feature>
<keyword evidence="1" id="KW-0677">Repeat</keyword>
<gene>
    <name evidence="5" type="ORF">GSI_08893</name>
</gene>
<dbReference type="CDD" id="cd18186">
    <property type="entry name" value="BTB_POZ_ZBTB_KLHL-like"/>
    <property type="match status" value="1"/>
</dbReference>
<feature type="region of interest" description="Disordered" evidence="3">
    <location>
        <begin position="1"/>
        <end position="57"/>
    </location>
</feature>
<proteinExistence type="predicted"/>
<evidence type="ECO:0000313" key="5">
    <source>
        <dbReference type="EMBL" id="PIL28847.1"/>
    </source>
</evidence>
<comment type="caution">
    <text evidence="5">The sequence shown here is derived from an EMBL/GenBank/DDBJ whole genome shotgun (WGS) entry which is preliminary data.</text>
</comment>
<dbReference type="PANTHER" id="PTHR46231:SF1">
    <property type="entry name" value="ANKYRIN REPEAT AND BTB_POZ DOMAIN-CONTAINING PROTEIN 1"/>
    <property type="match status" value="1"/>
</dbReference>
<feature type="compositionally biased region" description="Basic and acidic residues" evidence="3">
    <location>
        <begin position="28"/>
        <end position="50"/>
    </location>
</feature>
<dbReference type="EMBL" id="AYKW01000023">
    <property type="protein sequence ID" value="PIL28847.1"/>
    <property type="molecule type" value="Genomic_DNA"/>
</dbReference>
<dbReference type="InterPro" id="IPR011333">
    <property type="entry name" value="SKP1/BTB/POZ_sf"/>
</dbReference>
<name>A0A2G8S537_9APHY</name>
<dbReference type="AlphaFoldDB" id="A0A2G8S537"/>
<dbReference type="Gene3D" id="3.30.710.10">
    <property type="entry name" value="Potassium Channel Kv1.1, Chain A"/>
    <property type="match status" value="1"/>
</dbReference>
<dbReference type="SUPFAM" id="SSF54695">
    <property type="entry name" value="POZ domain"/>
    <property type="match status" value="1"/>
</dbReference>
<dbReference type="STRING" id="1077348.A0A2G8S537"/>
<accession>A0A2G8S537</accession>
<dbReference type="PROSITE" id="PS50097">
    <property type="entry name" value="BTB"/>
    <property type="match status" value="1"/>
</dbReference>
<organism evidence="5 6">
    <name type="scientific">Ganoderma sinense ZZ0214-1</name>
    <dbReference type="NCBI Taxonomy" id="1077348"/>
    <lineage>
        <taxon>Eukaryota</taxon>
        <taxon>Fungi</taxon>
        <taxon>Dikarya</taxon>
        <taxon>Basidiomycota</taxon>
        <taxon>Agaricomycotina</taxon>
        <taxon>Agaricomycetes</taxon>
        <taxon>Polyporales</taxon>
        <taxon>Polyporaceae</taxon>
        <taxon>Ganoderma</taxon>
    </lineage>
</organism>
<sequence>MSPAAMSAPAPLSPGSTLAQTRPSSPVLDRRASAKEGHAGSGKQIERTPSPEDEPALRHSTFYIQDELVILRVENTLFRVHRYFLERDSTYFKDFFVRELGAGAGKTDRAAVILPDVSTREFECLLHFLYHGASSPQYDSILNLVLLLSTASHLSFPAARTHAIAALDAASPPLDPVERVFLAEKYGIPAWRRPAYVELCARAHALEDAEAEVLGLQTTARLARAREAVLEKKVEEWRKAVERAESGQGVSKDDMQVREAKLVERVVDEIFGADW</sequence>
<protein>
    <recommendedName>
        <fullName evidence="4">BTB domain-containing protein</fullName>
    </recommendedName>
</protein>
<dbReference type="InterPro" id="IPR000210">
    <property type="entry name" value="BTB/POZ_dom"/>
</dbReference>
<evidence type="ECO:0000256" key="3">
    <source>
        <dbReference type="SAM" id="MobiDB-lite"/>
    </source>
</evidence>
<dbReference type="PANTHER" id="PTHR46231">
    <property type="entry name" value="ANKYRIN REPEAT AND BTB/POZ DOMAIN-CONTAINING PROTEIN 1"/>
    <property type="match status" value="1"/>
</dbReference>
<feature type="domain" description="BTB" evidence="4">
    <location>
        <begin position="67"/>
        <end position="132"/>
    </location>
</feature>
<keyword evidence="2" id="KW-0040">ANK repeat</keyword>
<dbReference type="Pfam" id="PF00651">
    <property type="entry name" value="BTB"/>
    <property type="match status" value="1"/>
</dbReference>
<evidence type="ECO:0000313" key="6">
    <source>
        <dbReference type="Proteomes" id="UP000230002"/>
    </source>
</evidence>
<dbReference type="GO" id="GO:0000151">
    <property type="term" value="C:ubiquitin ligase complex"/>
    <property type="evidence" value="ECO:0007669"/>
    <property type="project" value="TreeGrafter"/>
</dbReference>
<dbReference type="InterPro" id="IPR044515">
    <property type="entry name" value="ABTB1"/>
</dbReference>
<evidence type="ECO:0000259" key="4">
    <source>
        <dbReference type="PROSITE" id="PS50097"/>
    </source>
</evidence>